<dbReference type="Pfam" id="PF03572">
    <property type="entry name" value="Peptidase_S41"/>
    <property type="match status" value="1"/>
</dbReference>
<comment type="caution">
    <text evidence="2">The sequence shown here is derived from an EMBL/GenBank/DDBJ whole genome shotgun (WGS) entry which is preliminary data.</text>
</comment>
<dbReference type="SMART" id="SM00245">
    <property type="entry name" value="TSPc"/>
    <property type="match status" value="1"/>
</dbReference>
<dbReference type="AlphaFoldDB" id="A0A934I1R2"/>
<dbReference type="SUPFAM" id="SSF52096">
    <property type="entry name" value="ClpP/crotonase"/>
    <property type="match status" value="1"/>
</dbReference>
<accession>A0A934I1R2</accession>
<gene>
    <name evidence="2" type="ORF">I6U51_21365</name>
</gene>
<dbReference type="GO" id="GO:0006508">
    <property type="term" value="P:proteolysis"/>
    <property type="evidence" value="ECO:0007669"/>
    <property type="project" value="InterPro"/>
</dbReference>
<proteinExistence type="predicted"/>
<reference evidence="2" key="1">
    <citation type="submission" date="2020-12" db="EMBL/GenBank/DDBJ databases">
        <title>Clostridium thailandense sp. nov., a novel acetogenic bacterium isolated from peat land soil in Thailand.</title>
        <authorList>
            <person name="Chaikitkaew S."/>
            <person name="Birkeland N.K."/>
        </authorList>
    </citation>
    <scope>NUCLEOTIDE SEQUENCE</scope>
    <source>
        <strain evidence="2">DSM 17425</strain>
    </source>
</reference>
<dbReference type="InterPro" id="IPR005151">
    <property type="entry name" value="Tail-specific_protease"/>
</dbReference>
<dbReference type="GO" id="GO:0007165">
    <property type="term" value="P:signal transduction"/>
    <property type="evidence" value="ECO:0007669"/>
    <property type="project" value="TreeGrafter"/>
</dbReference>
<evidence type="ECO:0000313" key="2">
    <source>
        <dbReference type="EMBL" id="MBI6875227.1"/>
    </source>
</evidence>
<feature type="domain" description="Tail specific protease" evidence="1">
    <location>
        <begin position="204"/>
        <end position="427"/>
    </location>
</feature>
<dbReference type="EMBL" id="JAEEGB010000039">
    <property type="protein sequence ID" value="MBI6875227.1"/>
    <property type="molecule type" value="Genomic_DNA"/>
</dbReference>
<dbReference type="InterPro" id="IPR029045">
    <property type="entry name" value="ClpP/crotonase-like_dom_sf"/>
</dbReference>
<dbReference type="Gene3D" id="3.30.750.44">
    <property type="match status" value="1"/>
</dbReference>
<dbReference type="Gene3D" id="3.90.226.10">
    <property type="entry name" value="2-enoyl-CoA Hydratase, Chain A, domain 1"/>
    <property type="match status" value="1"/>
</dbReference>
<keyword evidence="3" id="KW-1185">Reference proteome</keyword>
<dbReference type="GO" id="GO:0030288">
    <property type="term" value="C:outer membrane-bounded periplasmic space"/>
    <property type="evidence" value="ECO:0007669"/>
    <property type="project" value="TreeGrafter"/>
</dbReference>
<dbReference type="PROSITE" id="PS51257">
    <property type="entry name" value="PROKAR_LIPOPROTEIN"/>
    <property type="match status" value="1"/>
</dbReference>
<name>A0A934I1R2_9CLOT</name>
<evidence type="ECO:0000259" key="1">
    <source>
        <dbReference type="SMART" id="SM00245"/>
    </source>
</evidence>
<dbReference type="GO" id="GO:0008236">
    <property type="term" value="F:serine-type peptidase activity"/>
    <property type="evidence" value="ECO:0007669"/>
    <property type="project" value="InterPro"/>
</dbReference>
<evidence type="ECO:0000313" key="3">
    <source>
        <dbReference type="Proteomes" id="UP000622687"/>
    </source>
</evidence>
<dbReference type="PANTHER" id="PTHR32060:SF30">
    <property type="entry name" value="CARBOXY-TERMINAL PROCESSING PROTEASE CTPA"/>
    <property type="match status" value="1"/>
</dbReference>
<dbReference type="Proteomes" id="UP000622687">
    <property type="component" value="Unassembled WGS sequence"/>
</dbReference>
<dbReference type="GO" id="GO:0004175">
    <property type="term" value="F:endopeptidase activity"/>
    <property type="evidence" value="ECO:0007669"/>
    <property type="project" value="TreeGrafter"/>
</dbReference>
<dbReference type="PANTHER" id="PTHR32060">
    <property type="entry name" value="TAIL-SPECIFIC PROTEASE"/>
    <property type="match status" value="1"/>
</dbReference>
<protein>
    <recommendedName>
        <fullName evidence="1">Tail specific protease domain-containing protein</fullName>
    </recommendedName>
</protein>
<sequence>MGRKKLKVIGIILGCIAILLLGGCVYVYAKCPITIHEGKTYVSTGNVVLDKKLAKLEVKEDVEKLVNTIESTHPIFLEGKTEKYKKAKERFLKETDRDMTTAEFQLAVSRYLSSIQDGHTRVWFEEDQYLNINWRYLKGNLVLLDKNNKPTNKIVKKINGVEINKVMDTIKDLFPAENYAAEVINNSTYSKGKMVLMNSGVDCSKDMFVTVKSEAGEENIKVEFDIYDRFQNVNNEISSKKINDKTIYVKLGVCEVNENLNKVVADLKEGISNNVKNVIVDVRDNQGGTYQACDMILDVLKIKTGHFGAIIRFSPLAQEQHGFLRKSGYMAYDRSNEVVKNKDINLYVITNEESFSSAQLLATLVKDGNLGTIVGQPSSNMPSSFGDVLKFQLDNSKLEVHTSFKKWARPDKSKDSERVLQPDIEVEYPEDPLDKVLKTITT</sequence>
<organism evidence="2 3">
    <name type="scientific">Clostridium aciditolerans</name>
    <dbReference type="NCBI Taxonomy" id="339861"/>
    <lineage>
        <taxon>Bacteria</taxon>
        <taxon>Bacillati</taxon>
        <taxon>Bacillota</taxon>
        <taxon>Clostridia</taxon>
        <taxon>Eubacteriales</taxon>
        <taxon>Clostridiaceae</taxon>
        <taxon>Clostridium</taxon>
    </lineage>
</organism>
<dbReference type="RefSeq" id="WP_211144581.1">
    <property type="nucleotide sequence ID" value="NZ_JAEEGB010000039.1"/>
</dbReference>